<dbReference type="PANTHER" id="PTHR43346">
    <property type="entry name" value="LIGAND BINDING DOMAIN PROTEIN, PUTATIVE (AFU_ORTHOLOGUE AFUA_6G14370)-RELATED"/>
    <property type="match status" value="1"/>
</dbReference>
<dbReference type="Gene3D" id="2.60.120.10">
    <property type="entry name" value="Jelly Rolls"/>
    <property type="match status" value="1"/>
</dbReference>
<protein>
    <submittedName>
        <fullName evidence="2">Cupin</fullName>
    </submittedName>
</protein>
<organism evidence="2 3">
    <name type="scientific">Candidatus Vogelbacteria bacterium CG10_big_fil_rev_8_21_14_0_10_49_38</name>
    <dbReference type="NCBI Taxonomy" id="1975043"/>
    <lineage>
        <taxon>Bacteria</taxon>
        <taxon>Candidatus Vogeliibacteriota</taxon>
    </lineage>
</organism>
<name>A0A2H0RHI7_9BACT</name>
<dbReference type="InterPro" id="IPR014710">
    <property type="entry name" value="RmlC-like_jellyroll"/>
</dbReference>
<dbReference type="AlphaFoldDB" id="A0A2H0RHI7"/>
<comment type="caution">
    <text evidence="2">The sequence shown here is derived from an EMBL/GenBank/DDBJ whole genome shotgun (WGS) entry which is preliminary data.</text>
</comment>
<dbReference type="InterPro" id="IPR052538">
    <property type="entry name" value="Flavonoid_dioxygenase-like"/>
</dbReference>
<gene>
    <name evidence="2" type="ORF">COV08_01980</name>
</gene>
<evidence type="ECO:0000313" key="2">
    <source>
        <dbReference type="EMBL" id="PIR46022.1"/>
    </source>
</evidence>
<evidence type="ECO:0000259" key="1">
    <source>
        <dbReference type="Pfam" id="PF07883"/>
    </source>
</evidence>
<dbReference type="Proteomes" id="UP000230431">
    <property type="component" value="Unassembled WGS sequence"/>
</dbReference>
<evidence type="ECO:0000313" key="3">
    <source>
        <dbReference type="Proteomes" id="UP000230431"/>
    </source>
</evidence>
<dbReference type="InterPro" id="IPR013096">
    <property type="entry name" value="Cupin_2"/>
</dbReference>
<proteinExistence type="predicted"/>
<reference evidence="2 3" key="1">
    <citation type="submission" date="2017-09" db="EMBL/GenBank/DDBJ databases">
        <title>Depth-based differentiation of microbial function through sediment-hosted aquifers and enrichment of novel symbionts in the deep terrestrial subsurface.</title>
        <authorList>
            <person name="Probst A.J."/>
            <person name="Ladd B."/>
            <person name="Jarett J.K."/>
            <person name="Geller-Mcgrath D.E."/>
            <person name="Sieber C.M."/>
            <person name="Emerson J.B."/>
            <person name="Anantharaman K."/>
            <person name="Thomas B.C."/>
            <person name="Malmstrom R."/>
            <person name="Stieglmeier M."/>
            <person name="Klingl A."/>
            <person name="Woyke T."/>
            <person name="Ryan C.M."/>
            <person name="Banfield J.F."/>
        </authorList>
    </citation>
    <scope>NUCLEOTIDE SEQUENCE [LARGE SCALE GENOMIC DNA]</scope>
    <source>
        <strain evidence="2">CG10_big_fil_rev_8_21_14_0_10_49_38</strain>
    </source>
</reference>
<dbReference type="EMBL" id="PCYK01000014">
    <property type="protein sequence ID" value="PIR46022.1"/>
    <property type="molecule type" value="Genomic_DNA"/>
</dbReference>
<sequence>MSGYLIDIEKKTKVNDNFREVLFTAEHSQLVVMSLLPGEAIGEETHQLDQFLRVEAGEGLVVLDGQETRVSDGSAIVVPAGVKHNLINTANDQKLKLYTVYAPPEHRDGTVHRTRAEALADENDHYL</sequence>
<dbReference type="PANTHER" id="PTHR43346:SF1">
    <property type="entry name" value="QUERCETIN 2,3-DIOXYGENASE-RELATED"/>
    <property type="match status" value="1"/>
</dbReference>
<dbReference type="Pfam" id="PF07883">
    <property type="entry name" value="Cupin_2"/>
    <property type="match status" value="1"/>
</dbReference>
<dbReference type="InterPro" id="IPR011051">
    <property type="entry name" value="RmlC_Cupin_sf"/>
</dbReference>
<accession>A0A2H0RHI7</accession>
<dbReference type="CDD" id="cd02223">
    <property type="entry name" value="cupin_Bh2720-like"/>
    <property type="match status" value="1"/>
</dbReference>
<dbReference type="SUPFAM" id="SSF51182">
    <property type="entry name" value="RmlC-like cupins"/>
    <property type="match status" value="1"/>
</dbReference>
<feature type="domain" description="Cupin type-2" evidence="1">
    <location>
        <begin position="32"/>
        <end position="101"/>
    </location>
</feature>